<dbReference type="EMBL" id="JAHWGI010001147">
    <property type="protein sequence ID" value="KAK3923491.1"/>
    <property type="molecule type" value="Genomic_DNA"/>
</dbReference>
<organism evidence="3 4">
    <name type="scientific">Frankliniella fusca</name>
    <dbReference type="NCBI Taxonomy" id="407009"/>
    <lineage>
        <taxon>Eukaryota</taxon>
        <taxon>Metazoa</taxon>
        <taxon>Ecdysozoa</taxon>
        <taxon>Arthropoda</taxon>
        <taxon>Hexapoda</taxon>
        <taxon>Insecta</taxon>
        <taxon>Pterygota</taxon>
        <taxon>Neoptera</taxon>
        <taxon>Paraneoptera</taxon>
        <taxon>Thysanoptera</taxon>
        <taxon>Terebrantia</taxon>
        <taxon>Thripoidea</taxon>
        <taxon>Thripidae</taxon>
        <taxon>Frankliniella</taxon>
    </lineage>
</organism>
<proteinExistence type="predicted"/>
<gene>
    <name evidence="3" type="ORF">KUF71_001899</name>
</gene>
<evidence type="ECO:0000313" key="4">
    <source>
        <dbReference type="Proteomes" id="UP001219518"/>
    </source>
</evidence>
<accession>A0AAE1HMP3</accession>
<sequence>MAEKKKRGPYKQYQFRDSKDKVLPRTTHLSQQLNAGGGERAERSLPCNKPLFKHVKRRAIDPHYELPQPDLAPEPSTITSPHDDHFEMFTSDEEILDDPLVTADIHQSDAEICDEEILFDLVLDEPILQNNLEMHQEDVAVLCEDKMEEEEKEVEEVDVEVEDEDDEEEEEVAEGNNLNFTIQEQIKLLMLLATKKRHNLTYSAAENIMKLAGILSSDSTSDSSPFLLSKNLMKRAIKFFSSSLSEHHICPNCQKYHGIVEKVFTCSACGSECDADHNRKKGNVFLYLSIKDQLKSLFECCLSDEDVVKINMREKINQYNYEDIFDGKKYSKSVPAGYLSFTFFVDGVQVATTSKNSAWPVLFVLNELPVHLRQRHVLMACLWLGVKKPDMNEYLKPFRDECIELASVGFNYKKNNISINQKVKALTCVSDSVARPLLRRSTQFNGRFGCGLCYHPGIRMRTGRGTCRSYSIAQQQYPLRTHEELVQHAKLAEETGRVQYGIKGMSVLATLPDFDMVQCLDLDLFHALVNAAKRFTALWFDKKFSQRPFSISSKIANVNLRLKSITPTADVSRTPRPLEDRSDWRGHEWYYWVIVYSVPCLKSILPAKYLNHWALLVKALALVMQNSVTKSDVAYADRYFLQFVVAIDELYGKSNVTFSIHLLTHLKQSVENFGQPWTHSAFIFESFNSEIKNSVKSSNGAAIQILTNMQLNEAIRRLKDSLHEFMNEKQKNYLDSVTKVGNRLASSDIVVGPAHLLGKPKKCVLSPEALTALQRSSCVWRKNDFLIYDRCVLSGEVFHSTGYLKASKQNNSMALLESGQYFEIVSFVVSPNDCHVLGYFYETDRKKLCDVGLPHIQVLKTKHEGTLRAIHVSQIQSRLLSFCVDVGGDTFRVACVNVLKSEMLT</sequence>
<dbReference type="Proteomes" id="UP001219518">
    <property type="component" value="Unassembled WGS sequence"/>
</dbReference>
<keyword evidence="4" id="KW-1185">Reference proteome</keyword>
<dbReference type="PANTHER" id="PTHR46579:SF1">
    <property type="entry name" value="F5_8 TYPE C DOMAIN-CONTAINING PROTEIN"/>
    <property type="match status" value="1"/>
</dbReference>
<dbReference type="AlphaFoldDB" id="A0AAE1HMP3"/>
<dbReference type="PANTHER" id="PTHR46579">
    <property type="entry name" value="F5/8 TYPE C DOMAIN-CONTAINING PROTEIN-RELATED"/>
    <property type="match status" value="1"/>
</dbReference>
<protein>
    <submittedName>
        <fullName evidence="3">AP-1 complex subunit mu-1</fullName>
    </submittedName>
</protein>
<keyword evidence="1" id="KW-0175">Coiled coil</keyword>
<evidence type="ECO:0000313" key="3">
    <source>
        <dbReference type="EMBL" id="KAK3923491.1"/>
    </source>
</evidence>
<name>A0AAE1HMP3_9NEOP</name>
<evidence type="ECO:0000256" key="1">
    <source>
        <dbReference type="SAM" id="Coils"/>
    </source>
</evidence>
<evidence type="ECO:0000256" key="2">
    <source>
        <dbReference type="SAM" id="MobiDB-lite"/>
    </source>
</evidence>
<feature type="region of interest" description="Disordered" evidence="2">
    <location>
        <begin position="1"/>
        <end position="45"/>
    </location>
</feature>
<comment type="caution">
    <text evidence="3">The sequence shown here is derived from an EMBL/GenBank/DDBJ whole genome shotgun (WGS) entry which is preliminary data.</text>
</comment>
<feature type="compositionally biased region" description="Basic and acidic residues" evidence="2">
    <location>
        <begin position="14"/>
        <end position="23"/>
    </location>
</feature>
<reference evidence="3" key="1">
    <citation type="submission" date="2021-07" db="EMBL/GenBank/DDBJ databases">
        <authorList>
            <person name="Catto M.A."/>
            <person name="Jacobson A."/>
            <person name="Kennedy G."/>
            <person name="Labadie P."/>
            <person name="Hunt B.G."/>
            <person name="Srinivasan R."/>
        </authorList>
    </citation>
    <scope>NUCLEOTIDE SEQUENCE</scope>
    <source>
        <strain evidence="3">PL_HMW_Pooled</strain>
        <tissue evidence="3">Head</tissue>
    </source>
</reference>
<reference evidence="3" key="2">
    <citation type="journal article" date="2023" name="BMC Genomics">
        <title>Pest status, molecular evolution, and epigenetic factors derived from the genome assembly of Frankliniella fusca, a thysanopteran phytovirus vector.</title>
        <authorList>
            <person name="Catto M.A."/>
            <person name="Labadie P.E."/>
            <person name="Jacobson A.L."/>
            <person name="Kennedy G.G."/>
            <person name="Srinivasan R."/>
            <person name="Hunt B.G."/>
        </authorList>
    </citation>
    <scope>NUCLEOTIDE SEQUENCE</scope>
    <source>
        <strain evidence="3">PL_HMW_Pooled</strain>
    </source>
</reference>
<feature type="coiled-coil region" evidence="1">
    <location>
        <begin position="140"/>
        <end position="167"/>
    </location>
</feature>